<proteinExistence type="predicted"/>
<dbReference type="InterPro" id="IPR021957">
    <property type="entry name" value="DUF3574"/>
</dbReference>
<dbReference type="Pfam" id="PF12098">
    <property type="entry name" value="DUF3574"/>
    <property type="match status" value="1"/>
</dbReference>
<keyword evidence="3" id="KW-1185">Reference proteome</keyword>
<sequence length="136" mass="15114">MVRNRIIATLSVLLLLAGCAAIPQISCPAGEERSVNELLYFGTAKPNGVVTSQEWEEFLRTSITPRFPKGLTFWRAFGQWQNSGKTIIREASFVVSLVHSDDELSAIAVHAIITEYKLRFDQEAVLRVKGYACVGK</sequence>
<evidence type="ECO:0000313" key="2">
    <source>
        <dbReference type="EMBL" id="ESS72743.1"/>
    </source>
</evidence>
<dbReference type="EMBL" id="AYLO01000046">
    <property type="protein sequence ID" value="ESS72743.1"/>
    <property type="molecule type" value="Genomic_DNA"/>
</dbReference>
<evidence type="ECO:0008006" key="4">
    <source>
        <dbReference type="Google" id="ProtNLM"/>
    </source>
</evidence>
<keyword evidence="1" id="KW-0732">Signal</keyword>
<gene>
    <name evidence="2" type="ORF">MGMO_47c00100</name>
</gene>
<dbReference type="AlphaFoldDB" id="V5C7M9"/>
<comment type="caution">
    <text evidence="2">The sequence shown here is derived from an EMBL/GenBank/DDBJ whole genome shotgun (WGS) entry which is preliminary data.</text>
</comment>
<feature type="chain" id="PRO_5004731449" description="Lipoprotein" evidence="1">
    <location>
        <begin position="21"/>
        <end position="136"/>
    </location>
</feature>
<evidence type="ECO:0000313" key="3">
    <source>
        <dbReference type="Proteomes" id="UP000017842"/>
    </source>
</evidence>
<feature type="signal peptide" evidence="1">
    <location>
        <begin position="1"/>
        <end position="20"/>
    </location>
</feature>
<dbReference type="STRING" id="1116472.MGMO_47c00100"/>
<protein>
    <recommendedName>
        <fullName evidence="4">Lipoprotein</fullName>
    </recommendedName>
</protein>
<organism evidence="2 3">
    <name type="scientific">Methyloglobulus morosus KoM1</name>
    <dbReference type="NCBI Taxonomy" id="1116472"/>
    <lineage>
        <taxon>Bacteria</taxon>
        <taxon>Pseudomonadati</taxon>
        <taxon>Pseudomonadota</taxon>
        <taxon>Gammaproteobacteria</taxon>
        <taxon>Methylococcales</taxon>
        <taxon>Methylococcaceae</taxon>
        <taxon>Methyloglobulus</taxon>
    </lineage>
</organism>
<dbReference type="PROSITE" id="PS51257">
    <property type="entry name" value="PROKAR_LIPOPROTEIN"/>
    <property type="match status" value="1"/>
</dbReference>
<dbReference type="RefSeq" id="WP_023494242.1">
    <property type="nucleotide sequence ID" value="NZ_AYLO01000046.1"/>
</dbReference>
<dbReference type="eggNOG" id="COG2913">
    <property type="taxonomic scope" value="Bacteria"/>
</dbReference>
<evidence type="ECO:0000256" key="1">
    <source>
        <dbReference type="SAM" id="SignalP"/>
    </source>
</evidence>
<accession>V5C7M9</accession>
<name>V5C7M9_9GAMM</name>
<dbReference type="OrthoDB" id="5296954at2"/>
<reference evidence="2 3" key="1">
    <citation type="journal article" date="2013" name="Genome Announc.">
        <title>Draft Genome Sequence of the Methanotrophic Gammaproteobacterium Methyloglobulus morosus DSM 22980 Strain KoM1.</title>
        <authorList>
            <person name="Poehlein A."/>
            <person name="Deutzmann J.S."/>
            <person name="Daniel R."/>
            <person name="Simeonova D.D."/>
        </authorList>
    </citation>
    <scope>NUCLEOTIDE SEQUENCE [LARGE SCALE GENOMIC DNA]</scope>
    <source>
        <strain evidence="2 3">KoM1</strain>
    </source>
</reference>
<dbReference type="Proteomes" id="UP000017842">
    <property type="component" value="Unassembled WGS sequence"/>
</dbReference>